<dbReference type="EMBL" id="KQ249248">
    <property type="protein sequence ID" value="KNC71221.1"/>
    <property type="molecule type" value="Genomic_DNA"/>
</dbReference>
<evidence type="ECO:0000259" key="1">
    <source>
        <dbReference type="Pfam" id="PF07728"/>
    </source>
</evidence>
<dbReference type="Pfam" id="PF07728">
    <property type="entry name" value="AAA_5"/>
    <property type="match status" value="1"/>
</dbReference>
<sequence>FHATPYHNELMSTLMQRHSQGDLCVLGGRGVGKSALIEELARRLHYRVDVLFMYNDMTARDLLQHRATNSIGDT</sequence>
<name>A0A0L0F3N2_9EUKA</name>
<dbReference type="Proteomes" id="UP000054560">
    <property type="component" value="Unassembled WGS sequence"/>
</dbReference>
<organism evidence="2 3">
    <name type="scientific">Sphaeroforma arctica JP610</name>
    <dbReference type="NCBI Taxonomy" id="667725"/>
    <lineage>
        <taxon>Eukaryota</taxon>
        <taxon>Ichthyosporea</taxon>
        <taxon>Ichthyophonida</taxon>
        <taxon>Sphaeroforma</taxon>
    </lineage>
</organism>
<dbReference type="STRING" id="667725.A0A0L0F3N2"/>
<evidence type="ECO:0000313" key="2">
    <source>
        <dbReference type="EMBL" id="KNC71221.1"/>
    </source>
</evidence>
<gene>
    <name evidence="2" type="ORF">SARC_16242</name>
</gene>
<dbReference type="GO" id="GO:0005524">
    <property type="term" value="F:ATP binding"/>
    <property type="evidence" value="ECO:0007669"/>
    <property type="project" value="InterPro"/>
</dbReference>
<dbReference type="AlphaFoldDB" id="A0A0L0F3N2"/>
<dbReference type="InterPro" id="IPR039891">
    <property type="entry name" value="VWA8"/>
</dbReference>
<dbReference type="RefSeq" id="XP_014145123.1">
    <property type="nucleotide sequence ID" value="XM_014289648.1"/>
</dbReference>
<dbReference type="GO" id="GO:0016887">
    <property type="term" value="F:ATP hydrolysis activity"/>
    <property type="evidence" value="ECO:0007669"/>
    <property type="project" value="InterPro"/>
</dbReference>
<dbReference type="OrthoDB" id="5186at2759"/>
<accession>A0A0L0F3N2</accession>
<dbReference type="GO" id="GO:0005737">
    <property type="term" value="C:cytoplasm"/>
    <property type="evidence" value="ECO:0007669"/>
    <property type="project" value="TreeGrafter"/>
</dbReference>
<evidence type="ECO:0000313" key="3">
    <source>
        <dbReference type="Proteomes" id="UP000054560"/>
    </source>
</evidence>
<dbReference type="Gene3D" id="3.40.50.300">
    <property type="entry name" value="P-loop containing nucleotide triphosphate hydrolases"/>
    <property type="match status" value="1"/>
</dbReference>
<dbReference type="SUPFAM" id="SSF52540">
    <property type="entry name" value="P-loop containing nucleoside triphosphate hydrolases"/>
    <property type="match status" value="1"/>
</dbReference>
<dbReference type="eggNOG" id="KOG1808">
    <property type="taxonomic scope" value="Eukaryota"/>
</dbReference>
<feature type="non-terminal residue" evidence="2">
    <location>
        <position position="74"/>
    </location>
</feature>
<keyword evidence="3" id="KW-1185">Reference proteome</keyword>
<reference evidence="2 3" key="1">
    <citation type="submission" date="2011-02" db="EMBL/GenBank/DDBJ databases">
        <title>The Genome Sequence of Sphaeroforma arctica JP610.</title>
        <authorList>
            <consortium name="The Broad Institute Genome Sequencing Platform"/>
            <person name="Russ C."/>
            <person name="Cuomo C."/>
            <person name="Young S.K."/>
            <person name="Zeng Q."/>
            <person name="Gargeya S."/>
            <person name="Alvarado L."/>
            <person name="Berlin A."/>
            <person name="Chapman S.B."/>
            <person name="Chen Z."/>
            <person name="Freedman E."/>
            <person name="Gellesch M."/>
            <person name="Goldberg J."/>
            <person name="Griggs A."/>
            <person name="Gujja S."/>
            <person name="Heilman E."/>
            <person name="Heiman D."/>
            <person name="Howarth C."/>
            <person name="Mehta T."/>
            <person name="Neiman D."/>
            <person name="Pearson M."/>
            <person name="Roberts A."/>
            <person name="Saif S."/>
            <person name="Shea T."/>
            <person name="Shenoy N."/>
            <person name="Sisk P."/>
            <person name="Stolte C."/>
            <person name="Sykes S."/>
            <person name="White J."/>
            <person name="Yandava C."/>
            <person name="Burger G."/>
            <person name="Gray M.W."/>
            <person name="Holland P.W.H."/>
            <person name="King N."/>
            <person name="Lang F.B.F."/>
            <person name="Roger A.J."/>
            <person name="Ruiz-Trillo I."/>
            <person name="Haas B."/>
            <person name="Nusbaum C."/>
            <person name="Birren B."/>
        </authorList>
    </citation>
    <scope>NUCLEOTIDE SEQUENCE [LARGE SCALE GENOMIC DNA]</scope>
    <source>
        <strain evidence="2 3">JP610</strain>
    </source>
</reference>
<proteinExistence type="predicted"/>
<feature type="non-terminal residue" evidence="2">
    <location>
        <position position="1"/>
    </location>
</feature>
<dbReference type="PANTHER" id="PTHR21610:SF9">
    <property type="entry name" value="VON WILLEBRAND FACTOR A DOMAIN-CONTAINING PROTEIN 8"/>
    <property type="match status" value="1"/>
</dbReference>
<dbReference type="GeneID" id="25916746"/>
<dbReference type="InterPro" id="IPR011704">
    <property type="entry name" value="ATPase_dyneun-rel_AAA"/>
</dbReference>
<dbReference type="InterPro" id="IPR027417">
    <property type="entry name" value="P-loop_NTPase"/>
</dbReference>
<protein>
    <recommendedName>
        <fullName evidence="1">ATPase dynein-related AAA domain-containing protein</fullName>
    </recommendedName>
</protein>
<dbReference type="PANTHER" id="PTHR21610">
    <property type="entry name" value="VON WILLEBRAND FACTOR A DOMAIN-CONTAINING PROTEIN 8"/>
    <property type="match status" value="1"/>
</dbReference>
<feature type="domain" description="ATPase dynein-related AAA" evidence="1">
    <location>
        <begin position="22"/>
        <end position="69"/>
    </location>
</feature>